<dbReference type="EMBL" id="JAGINY010000001">
    <property type="protein sequence ID" value="MBP2333553.1"/>
    <property type="molecule type" value="Genomic_DNA"/>
</dbReference>
<feature type="domain" description="Major facilitator superfamily (MFS) profile" evidence="8">
    <location>
        <begin position="36"/>
        <end position="413"/>
    </location>
</feature>
<evidence type="ECO:0000256" key="5">
    <source>
        <dbReference type="ARBA" id="ARBA00023136"/>
    </source>
</evidence>
<feature type="transmembrane region" description="Helical" evidence="7">
    <location>
        <begin position="161"/>
        <end position="184"/>
    </location>
</feature>
<dbReference type="PROSITE" id="PS50850">
    <property type="entry name" value="MFS"/>
    <property type="match status" value="1"/>
</dbReference>
<feature type="transmembrane region" description="Helical" evidence="7">
    <location>
        <begin position="390"/>
        <end position="411"/>
    </location>
</feature>
<keyword evidence="4 7" id="KW-1133">Transmembrane helix</keyword>
<dbReference type="SUPFAM" id="SSF103473">
    <property type="entry name" value="MFS general substrate transporter"/>
    <property type="match status" value="1"/>
</dbReference>
<comment type="subcellular location">
    <subcellularLocation>
        <location evidence="1">Cell membrane</location>
        <topology evidence="1">Multi-pass membrane protein</topology>
    </subcellularLocation>
</comment>
<dbReference type="InterPro" id="IPR011701">
    <property type="entry name" value="MFS"/>
</dbReference>
<keyword evidence="3 7" id="KW-0812">Transmembrane</keyword>
<feature type="region of interest" description="Disordered" evidence="6">
    <location>
        <begin position="1"/>
        <end position="28"/>
    </location>
</feature>
<evidence type="ECO:0000256" key="4">
    <source>
        <dbReference type="ARBA" id="ARBA00022989"/>
    </source>
</evidence>
<evidence type="ECO:0000256" key="2">
    <source>
        <dbReference type="ARBA" id="ARBA00022475"/>
    </source>
</evidence>
<dbReference type="Gene3D" id="1.20.1250.20">
    <property type="entry name" value="MFS general substrate transporter like domains"/>
    <property type="match status" value="1"/>
</dbReference>
<sequence length="465" mass="47488">MTHGKTTDRMSNRAIADPADPARTGTTADERPAPWWLLGLSLALLTFFTDDYIIAGILPEVADGLSVPEAAAGQLVTAFSLTMAVGTPIAAVLLARMSRRILFPAALAVFVLANLGMTVTTAFAVAMVLRVISAAAAAAVLPAIFAAAADLSPDSARGRYLAVLSMAVSGAVAFGVPLGVWIASALSWQATFAAMAGLGAVSAAVVAVTFPGAPVQPPTPIRKQLAVLAQWRISLALVGGALSIMGALTLVTYVAPFLSETLGRDDMRPLAFLVFGVAATLGTVAGGWSTDAKGPDRTIVTGLSIYIAVMAAFFVAWWARPVGLGWFLPLVVAWGVFTYWSSSAIQVRLHQLAGPYTTQALAMNSSLGAVGVAAGAGLGGVLVAAAPLGALPIAGAALSLAGLFVLLRAFAGVPEPVAGETDADETSADETSGDESSGDETSADGEPPNRRARDPHVPDRQATNE</sequence>
<feature type="transmembrane region" description="Helical" evidence="7">
    <location>
        <begin position="131"/>
        <end position="149"/>
    </location>
</feature>
<evidence type="ECO:0000256" key="3">
    <source>
        <dbReference type="ARBA" id="ARBA00022692"/>
    </source>
</evidence>
<accession>A0ABS4UAL3</accession>
<dbReference type="PANTHER" id="PTHR43124:SF10">
    <property type="entry name" value="PURINE EFFLUX PUMP PBUE"/>
    <property type="match status" value="1"/>
</dbReference>
<dbReference type="RefSeq" id="WP_070519153.1">
    <property type="nucleotide sequence ID" value="NZ_CP047357.1"/>
</dbReference>
<evidence type="ECO:0000256" key="1">
    <source>
        <dbReference type="ARBA" id="ARBA00004651"/>
    </source>
</evidence>
<feature type="transmembrane region" description="Helical" evidence="7">
    <location>
        <begin position="270"/>
        <end position="288"/>
    </location>
</feature>
<evidence type="ECO:0000313" key="10">
    <source>
        <dbReference type="Proteomes" id="UP001519305"/>
    </source>
</evidence>
<feature type="transmembrane region" description="Helical" evidence="7">
    <location>
        <begin position="101"/>
        <end position="125"/>
    </location>
</feature>
<feature type="compositionally biased region" description="Acidic residues" evidence="6">
    <location>
        <begin position="421"/>
        <end position="443"/>
    </location>
</feature>
<dbReference type="PANTHER" id="PTHR43124">
    <property type="entry name" value="PURINE EFFLUX PUMP PBUE"/>
    <property type="match status" value="1"/>
</dbReference>
<feature type="transmembrane region" description="Helical" evidence="7">
    <location>
        <begin position="324"/>
        <end position="340"/>
    </location>
</feature>
<dbReference type="Pfam" id="PF07690">
    <property type="entry name" value="MFS_1"/>
    <property type="match status" value="1"/>
</dbReference>
<keyword evidence="5 7" id="KW-0472">Membrane</keyword>
<reference evidence="9 10" key="1">
    <citation type="submission" date="2021-03" db="EMBL/GenBank/DDBJ databases">
        <title>Sequencing the genomes of 1000 actinobacteria strains.</title>
        <authorList>
            <person name="Klenk H.-P."/>
        </authorList>
    </citation>
    <scope>NUCLEOTIDE SEQUENCE [LARGE SCALE GENOMIC DNA]</scope>
    <source>
        <strain evidence="9 10">DSM 44506</strain>
    </source>
</reference>
<feature type="transmembrane region" description="Helical" evidence="7">
    <location>
        <begin position="70"/>
        <end position="94"/>
    </location>
</feature>
<dbReference type="Proteomes" id="UP001519305">
    <property type="component" value="Unassembled WGS sequence"/>
</dbReference>
<feature type="region of interest" description="Disordered" evidence="6">
    <location>
        <begin position="417"/>
        <end position="465"/>
    </location>
</feature>
<feature type="transmembrane region" description="Helical" evidence="7">
    <location>
        <begin position="233"/>
        <end position="258"/>
    </location>
</feature>
<protein>
    <submittedName>
        <fullName evidence="9">MFS family arabinose efflux permease</fullName>
    </submittedName>
</protein>
<feature type="compositionally biased region" description="Basic and acidic residues" evidence="6">
    <location>
        <begin position="447"/>
        <end position="459"/>
    </location>
</feature>
<feature type="compositionally biased region" description="Basic and acidic residues" evidence="6">
    <location>
        <begin position="1"/>
        <end position="11"/>
    </location>
</feature>
<feature type="transmembrane region" description="Helical" evidence="7">
    <location>
        <begin position="300"/>
        <end position="318"/>
    </location>
</feature>
<evidence type="ECO:0000256" key="6">
    <source>
        <dbReference type="SAM" id="MobiDB-lite"/>
    </source>
</evidence>
<dbReference type="InterPro" id="IPR036259">
    <property type="entry name" value="MFS_trans_sf"/>
</dbReference>
<dbReference type="CDD" id="cd17324">
    <property type="entry name" value="MFS_NepI_like"/>
    <property type="match status" value="1"/>
</dbReference>
<feature type="transmembrane region" description="Helical" evidence="7">
    <location>
        <begin position="35"/>
        <end position="58"/>
    </location>
</feature>
<proteinExistence type="predicted"/>
<keyword evidence="10" id="KW-1185">Reference proteome</keyword>
<comment type="caution">
    <text evidence="9">The sequence shown here is derived from an EMBL/GenBank/DDBJ whole genome shotgun (WGS) entry which is preliminary data.</text>
</comment>
<organism evidence="9 10">
    <name type="scientific">Corynebacterium freneyi</name>
    <dbReference type="NCBI Taxonomy" id="134034"/>
    <lineage>
        <taxon>Bacteria</taxon>
        <taxon>Bacillati</taxon>
        <taxon>Actinomycetota</taxon>
        <taxon>Actinomycetes</taxon>
        <taxon>Mycobacteriales</taxon>
        <taxon>Corynebacteriaceae</taxon>
        <taxon>Corynebacterium</taxon>
    </lineage>
</organism>
<gene>
    <name evidence="9" type="ORF">JOF33_002252</name>
</gene>
<dbReference type="InterPro" id="IPR050189">
    <property type="entry name" value="MFS_Efflux_Transporters"/>
</dbReference>
<name>A0ABS4UAL3_9CORY</name>
<dbReference type="InterPro" id="IPR020846">
    <property type="entry name" value="MFS_dom"/>
</dbReference>
<feature type="transmembrane region" description="Helical" evidence="7">
    <location>
        <begin position="190"/>
        <end position="213"/>
    </location>
</feature>
<evidence type="ECO:0000313" key="9">
    <source>
        <dbReference type="EMBL" id="MBP2333553.1"/>
    </source>
</evidence>
<keyword evidence="2" id="KW-1003">Cell membrane</keyword>
<evidence type="ECO:0000256" key="7">
    <source>
        <dbReference type="SAM" id="Phobius"/>
    </source>
</evidence>
<feature type="transmembrane region" description="Helical" evidence="7">
    <location>
        <begin position="361"/>
        <end position="384"/>
    </location>
</feature>
<evidence type="ECO:0000259" key="8">
    <source>
        <dbReference type="PROSITE" id="PS50850"/>
    </source>
</evidence>